<organism evidence="1 2">
    <name type="scientific">Helianthus annuus</name>
    <name type="common">Common sunflower</name>
    <dbReference type="NCBI Taxonomy" id="4232"/>
    <lineage>
        <taxon>Eukaryota</taxon>
        <taxon>Viridiplantae</taxon>
        <taxon>Streptophyta</taxon>
        <taxon>Embryophyta</taxon>
        <taxon>Tracheophyta</taxon>
        <taxon>Spermatophyta</taxon>
        <taxon>Magnoliopsida</taxon>
        <taxon>eudicotyledons</taxon>
        <taxon>Gunneridae</taxon>
        <taxon>Pentapetalae</taxon>
        <taxon>asterids</taxon>
        <taxon>campanulids</taxon>
        <taxon>Asterales</taxon>
        <taxon>Asteraceae</taxon>
        <taxon>Asteroideae</taxon>
        <taxon>Heliantheae alliance</taxon>
        <taxon>Heliantheae</taxon>
        <taxon>Helianthus</taxon>
    </lineage>
</organism>
<name>A0A9K3EFS9_HELAN</name>
<accession>A0A9K3EFS9</accession>
<dbReference type="AlphaFoldDB" id="A0A9K3EFS9"/>
<sequence>MLWLPEQTAPVRTSPSPVVCRGYREGIERKMINQVCSMENKFWIWTYTREREREMRVSRGYREEDDKPSVLHGKQILDLDLYPRERERERDEVGGTRLKSLFVCVRIR</sequence>
<evidence type="ECO:0000313" key="2">
    <source>
        <dbReference type="Proteomes" id="UP000215914"/>
    </source>
</evidence>
<keyword evidence="2" id="KW-1185">Reference proteome</keyword>
<comment type="caution">
    <text evidence="1">The sequence shown here is derived from an EMBL/GenBank/DDBJ whole genome shotgun (WGS) entry which is preliminary data.</text>
</comment>
<evidence type="ECO:0000313" key="1">
    <source>
        <dbReference type="EMBL" id="KAF5772086.1"/>
    </source>
</evidence>
<dbReference type="EMBL" id="MNCJ02000328">
    <property type="protein sequence ID" value="KAF5772086.1"/>
    <property type="molecule type" value="Genomic_DNA"/>
</dbReference>
<proteinExistence type="predicted"/>
<dbReference type="Gramene" id="mRNA:HanXRQr2_Chr13g0572621">
    <property type="protein sequence ID" value="mRNA:HanXRQr2_Chr13g0572621"/>
    <property type="gene ID" value="HanXRQr2_Chr13g0572621"/>
</dbReference>
<gene>
    <name evidence="1" type="ORF">HanXRQr2_Chr13g0572621</name>
</gene>
<reference evidence="1" key="2">
    <citation type="submission" date="2020-06" db="EMBL/GenBank/DDBJ databases">
        <title>Helianthus annuus Genome sequencing and assembly Release 2.</title>
        <authorList>
            <person name="Gouzy J."/>
            <person name="Langlade N."/>
            <person name="Munos S."/>
        </authorList>
    </citation>
    <scope>NUCLEOTIDE SEQUENCE</scope>
    <source>
        <tissue evidence="1">Leaves</tissue>
    </source>
</reference>
<protein>
    <submittedName>
        <fullName evidence="1">Uncharacterized protein</fullName>
    </submittedName>
</protein>
<dbReference type="Proteomes" id="UP000215914">
    <property type="component" value="Unassembled WGS sequence"/>
</dbReference>
<reference evidence="1" key="1">
    <citation type="journal article" date="2017" name="Nature">
        <title>The sunflower genome provides insights into oil metabolism, flowering and Asterid evolution.</title>
        <authorList>
            <person name="Badouin H."/>
            <person name="Gouzy J."/>
            <person name="Grassa C.J."/>
            <person name="Murat F."/>
            <person name="Staton S.E."/>
            <person name="Cottret L."/>
            <person name="Lelandais-Briere C."/>
            <person name="Owens G.L."/>
            <person name="Carrere S."/>
            <person name="Mayjonade B."/>
            <person name="Legrand L."/>
            <person name="Gill N."/>
            <person name="Kane N.C."/>
            <person name="Bowers J.E."/>
            <person name="Hubner S."/>
            <person name="Bellec A."/>
            <person name="Berard A."/>
            <person name="Berges H."/>
            <person name="Blanchet N."/>
            <person name="Boniface M.C."/>
            <person name="Brunel D."/>
            <person name="Catrice O."/>
            <person name="Chaidir N."/>
            <person name="Claudel C."/>
            <person name="Donnadieu C."/>
            <person name="Faraut T."/>
            <person name="Fievet G."/>
            <person name="Helmstetter N."/>
            <person name="King M."/>
            <person name="Knapp S.J."/>
            <person name="Lai Z."/>
            <person name="Le Paslier M.C."/>
            <person name="Lippi Y."/>
            <person name="Lorenzon L."/>
            <person name="Mandel J.R."/>
            <person name="Marage G."/>
            <person name="Marchand G."/>
            <person name="Marquand E."/>
            <person name="Bret-Mestries E."/>
            <person name="Morien E."/>
            <person name="Nambeesan S."/>
            <person name="Nguyen T."/>
            <person name="Pegot-Espagnet P."/>
            <person name="Pouilly N."/>
            <person name="Raftis F."/>
            <person name="Sallet E."/>
            <person name="Schiex T."/>
            <person name="Thomas J."/>
            <person name="Vandecasteele C."/>
            <person name="Vares D."/>
            <person name="Vear F."/>
            <person name="Vautrin S."/>
            <person name="Crespi M."/>
            <person name="Mangin B."/>
            <person name="Burke J.M."/>
            <person name="Salse J."/>
            <person name="Munos S."/>
            <person name="Vincourt P."/>
            <person name="Rieseberg L.H."/>
            <person name="Langlade N.B."/>
        </authorList>
    </citation>
    <scope>NUCLEOTIDE SEQUENCE</scope>
    <source>
        <tissue evidence="1">Leaves</tissue>
    </source>
</reference>